<dbReference type="HOGENOM" id="CLU_2587367_0_0_5"/>
<dbReference type="EMBL" id="CP000613">
    <property type="protein sequence ID" value="ACI98442.1"/>
    <property type="molecule type" value="Genomic_DNA"/>
</dbReference>
<dbReference type="RefSeq" id="WP_012566231.1">
    <property type="nucleotide sequence ID" value="NC_011420.2"/>
</dbReference>
<evidence type="ECO:0000313" key="2">
    <source>
        <dbReference type="EMBL" id="ACI98442.1"/>
    </source>
</evidence>
<evidence type="ECO:0000313" key="3">
    <source>
        <dbReference type="Proteomes" id="UP000001591"/>
    </source>
</evidence>
<keyword evidence="1" id="KW-0732">Signal</keyword>
<gene>
    <name evidence="2" type="ordered locus">RC1_1019</name>
</gene>
<sequence length="80" mass="8328">MRGPLARLLTFAALLALAACAGTPAGTADRTTAEHPGFGSCARTVQAAWPGDENREKRAHELATCLERGTALQVAVADRP</sequence>
<organism evidence="2 3">
    <name type="scientific">Rhodospirillum centenum (strain ATCC 51521 / SW)</name>
    <dbReference type="NCBI Taxonomy" id="414684"/>
    <lineage>
        <taxon>Bacteria</taxon>
        <taxon>Pseudomonadati</taxon>
        <taxon>Pseudomonadota</taxon>
        <taxon>Alphaproteobacteria</taxon>
        <taxon>Rhodospirillales</taxon>
        <taxon>Rhodospirillaceae</taxon>
        <taxon>Rhodospirillum</taxon>
    </lineage>
</organism>
<dbReference type="OrthoDB" id="7365685at2"/>
<evidence type="ECO:0008006" key="4">
    <source>
        <dbReference type="Google" id="ProtNLM"/>
    </source>
</evidence>
<reference evidence="2 3" key="1">
    <citation type="journal article" date="2010" name="BMC Genomics">
        <title>Metabolic flexibility revealed in the genome of the cyst-forming alpha-1 proteobacterium Rhodospirillum centenum.</title>
        <authorList>
            <person name="Lu Y.K."/>
            <person name="Marden J."/>
            <person name="Han M."/>
            <person name="Swingley W.D."/>
            <person name="Mastrian S.D."/>
            <person name="Chowdhury S.R."/>
            <person name="Hao J."/>
            <person name="Helmy T."/>
            <person name="Kim S."/>
            <person name="Kurdoglu A.A."/>
            <person name="Matthies H.J."/>
            <person name="Rollo D."/>
            <person name="Stothard P."/>
            <person name="Blankenship R.E."/>
            <person name="Bauer C.E."/>
            <person name="Touchman J.W."/>
        </authorList>
    </citation>
    <scope>NUCLEOTIDE SEQUENCE [LARGE SCALE GENOMIC DNA]</scope>
    <source>
        <strain evidence="3">ATCC 51521 / SW</strain>
    </source>
</reference>
<dbReference type="Proteomes" id="UP000001591">
    <property type="component" value="Chromosome"/>
</dbReference>
<name>B6ISK6_RHOCS</name>
<protein>
    <recommendedName>
        <fullName evidence="4">Lipoprotein</fullName>
    </recommendedName>
</protein>
<dbReference type="KEGG" id="rce:RC1_1019"/>
<dbReference type="AlphaFoldDB" id="B6ISK6"/>
<proteinExistence type="predicted"/>
<dbReference type="PROSITE" id="PS51257">
    <property type="entry name" value="PROKAR_LIPOPROTEIN"/>
    <property type="match status" value="1"/>
</dbReference>
<feature type="signal peptide" evidence="1">
    <location>
        <begin position="1"/>
        <end position="21"/>
    </location>
</feature>
<accession>B6ISK6</accession>
<evidence type="ECO:0000256" key="1">
    <source>
        <dbReference type="SAM" id="SignalP"/>
    </source>
</evidence>
<feature type="chain" id="PRO_5002846712" description="Lipoprotein" evidence="1">
    <location>
        <begin position="22"/>
        <end position="80"/>
    </location>
</feature>
<keyword evidence="3" id="KW-1185">Reference proteome</keyword>